<evidence type="ECO:0000313" key="2">
    <source>
        <dbReference type="EMBL" id="MCX2722032.1"/>
    </source>
</evidence>
<dbReference type="Proteomes" id="UP001300261">
    <property type="component" value="Unassembled WGS sequence"/>
</dbReference>
<proteinExistence type="predicted"/>
<sequence>MRFGLAKICLAVAVLSLSAAAGFAHHGWRWTTGDNIELTGVITEAKLGNPHGVVKVDAEGEIWTVEVGQPWRNERAGLKDGDLAPGTEATFIGEPSADIAERLMKAENIIIGGQEYPLYPDRD</sequence>
<dbReference type="EMBL" id="JAPEVI010000003">
    <property type="protein sequence ID" value="MCX2722032.1"/>
    <property type="molecule type" value="Genomic_DNA"/>
</dbReference>
<evidence type="ECO:0000313" key="3">
    <source>
        <dbReference type="Proteomes" id="UP001300261"/>
    </source>
</evidence>
<organism evidence="2 3">
    <name type="scientific">Roseibium salinum</name>
    <dbReference type="NCBI Taxonomy" id="1604349"/>
    <lineage>
        <taxon>Bacteria</taxon>
        <taxon>Pseudomonadati</taxon>
        <taxon>Pseudomonadota</taxon>
        <taxon>Alphaproteobacteria</taxon>
        <taxon>Hyphomicrobiales</taxon>
        <taxon>Stappiaceae</taxon>
        <taxon>Roseibium</taxon>
    </lineage>
</organism>
<protein>
    <submittedName>
        <fullName evidence="2">DUF6152 family protein</fullName>
    </submittedName>
</protein>
<evidence type="ECO:0000256" key="1">
    <source>
        <dbReference type="SAM" id="SignalP"/>
    </source>
</evidence>
<accession>A0ABT3QYN1</accession>
<keyword evidence="3" id="KW-1185">Reference proteome</keyword>
<dbReference type="Pfam" id="PF19649">
    <property type="entry name" value="DUF6152"/>
    <property type="match status" value="1"/>
</dbReference>
<feature type="chain" id="PRO_5045209481" evidence="1">
    <location>
        <begin position="25"/>
        <end position="123"/>
    </location>
</feature>
<feature type="signal peptide" evidence="1">
    <location>
        <begin position="1"/>
        <end position="24"/>
    </location>
</feature>
<dbReference type="RefSeq" id="WP_265961738.1">
    <property type="nucleotide sequence ID" value="NZ_JAPEVI010000003.1"/>
</dbReference>
<name>A0ABT3QYN1_9HYPH</name>
<reference evidence="2 3" key="1">
    <citation type="journal article" date="2016" name="Int. J. Syst. Evol. Microbiol.">
        <title>Labrenzia salina sp. nov., isolated from the rhizosphere of the halophyte Arthrocnemum macrostachyum.</title>
        <authorList>
            <person name="Camacho M."/>
            <person name="Redondo-Gomez S."/>
            <person name="Rodriguez-Llorente I."/>
            <person name="Rohde M."/>
            <person name="Sproer C."/>
            <person name="Schumann P."/>
            <person name="Klenk H.P."/>
            <person name="Montero-Calasanz M.D.C."/>
        </authorList>
    </citation>
    <scope>NUCLEOTIDE SEQUENCE [LARGE SCALE GENOMIC DNA]</scope>
    <source>
        <strain evidence="2 3">DSM 29163</strain>
    </source>
</reference>
<gene>
    <name evidence="2" type="ORF">ON753_06385</name>
</gene>
<dbReference type="InterPro" id="IPR046150">
    <property type="entry name" value="DUF6152"/>
</dbReference>
<comment type="caution">
    <text evidence="2">The sequence shown here is derived from an EMBL/GenBank/DDBJ whole genome shotgun (WGS) entry which is preliminary data.</text>
</comment>
<keyword evidence="1" id="KW-0732">Signal</keyword>